<evidence type="ECO:0000259" key="21">
    <source>
        <dbReference type="PROSITE" id="PS50894"/>
    </source>
</evidence>
<dbReference type="EMBL" id="CP076643">
    <property type="protein sequence ID" value="QXO19024.1"/>
    <property type="molecule type" value="Genomic_DNA"/>
</dbReference>
<dbReference type="InterPro" id="IPR001789">
    <property type="entry name" value="Sig_transdc_resp-reg_receiver"/>
</dbReference>
<keyword evidence="5" id="KW-0808">Transferase</keyword>
<evidence type="ECO:0000256" key="14">
    <source>
        <dbReference type="PROSITE-ProRule" id="PRU00110"/>
    </source>
</evidence>
<keyword evidence="7" id="KW-0547">Nucleotide-binding</keyword>
<dbReference type="CDD" id="cd17546">
    <property type="entry name" value="REC_hyHK_CKI1_RcsC-like"/>
    <property type="match status" value="1"/>
</dbReference>
<dbReference type="PANTHER" id="PTHR45339">
    <property type="entry name" value="HYBRID SIGNAL TRANSDUCTION HISTIDINE KINASE J"/>
    <property type="match status" value="1"/>
</dbReference>
<keyword evidence="16" id="KW-0175">Coiled coil</keyword>
<evidence type="ECO:0000256" key="1">
    <source>
        <dbReference type="ARBA" id="ARBA00000085"/>
    </source>
</evidence>
<evidence type="ECO:0000259" key="19">
    <source>
        <dbReference type="PROSITE" id="PS50110"/>
    </source>
</evidence>
<dbReference type="PROSITE" id="PS50110">
    <property type="entry name" value="RESPONSE_REGULATORY"/>
    <property type="match status" value="1"/>
</dbReference>
<evidence type="ECO:0000256" key="10">
    <source>
        <dbReference type="ARBA" id="ARBA00022840"/>
    </source>
</evidence>
<keyword evidence="13 17" id="KW-0472">Membrane</keyword>
<evidence type="ECO:0000256" key="8">
    <source>
        <dbReference type="ARBA" id="ARBA00022777"/>
    </source>
</evidence>
<evidence type="ECO:0000256" key="4">
    <source>
        <dbReference type="ARBA" id="ARBA00022553"/>
    </source>
</evidence>
<feature type="transmembrane region" description="Helical" evidence="17">
    <location>
        <begin position="28"/>
        <end position="47"/>
    </location>
</feature>
<comment type="subcellular location">
    <subcellularLocation>
        <location evidence="2">Membrane</location>
    </subcellularLocation>
</comment>
<gene>
    <name evidence="22" type="ORF">KNV97_12540</name>
</gene>
<keyword evidence="23" id="KW-1185">Reference proteome</keyword>
<evidence type="ECO:0000313" key="23">
    <source>
        <dbReference type="Proteomes" id="UP000694232"/>
    </source>
</evidence>
<dbReference type="EC" id="2.7.13.3" evidence="3"/>
<dbReference type="Pfam" id="PF00072">
    <property type="entry name" value="Response_reg"/>
    <property type="match status" value="1"/>
</dbReference>
<dbReference type="GO" id="GO:0005524">
    <property type="term" value="F:ATP binding"/>
    <property type="evidence" value="ECO:0007669"/>
    <property type="project" value="UniProtKB-KW"/>
</dbReference>
<dbReference type="InterPro" id="IPR008207">
    <property type="entry name" value="Sig_transdc_His_kin_Hpt_dom"/>
</dbReference>
<dbReference type="Pfam" id="PF01627">
    <property type="entry name" value="Hpt"/>
    <property type="match status" value="1"/>
</dbReference>
<evidence type="ECO:0000256" key="16">
    <source>
        <dbReference type="SAM" id="Coils"/>
    </source>
</evidence>
<feature type="domain" description="Histidine kinase" evidence="18">
    <location>
        <begin position="288"/>
        <end position="509"/>
    </location>
</feature>
<dbReference type="InterPro" id="IPR033414">
    <property type="entry name" value="Sensor_dom"/>
</dbReference>
<dbReference type="SMART" id="SM00388">
    <property type="entry name" value="HisKA"/>
    <property type="match status" value="1"/>
</dbReference>
<dbReference type="FunFam" id="1.10.287.130:FF:000004">
    <property type="entry name" value="Ethylene receptor 1"/>
    <property type="match status" value="1"/>
</dbReference>
<dbReference type="PROSITE" id="PS50885">
    <property type="entry name" value="HAMP"/>
    <property type="match status" value="1"/>
</dbReference>
<evidence type="ECO:0000259" key="20">
    <source>
        <dbReference type="PROSITE" id="PS50885"/>
    </source>
</evidence>
<evidence type="ECO:0000256" key="13">
    <source>
        <dbReference type="ARBA" id="ARBA00023136"/>
    </source>
</evidence>
<proteinExistence type="predicted"/>
<keyword evidence="10" id="KW-0067">ATP-binding</keyword>
<keyword evidence="4 15" id="KW-0597">Phosphoprotein</keyword>
<evidence type="ECO:0000313" key="22">
    <source>
        <dbReference type="EMBL" id="QXO19024.1"/>
    </source>
</evidence>
<dbReference type="Pfam" id="PF02518">
    <property type="entry name" value="HATPase_c"/>
    <property type="match status" value="1"/>
</dbReference>
<evidence type="ECO:0000256" key="15">
    <source>
        <dbReference type="PROSITE-ProRule" id="PRU00169"/>
    </source>
</evidence>
<feature type="coiled-coil region" evidence="16">
    <location>
        <begin position="240"/>
        <end position="281"/>
    </location>
</feature>
<dbReference type="Proteomes" id="UP000694232">
    <property type="component" value="Chromosome 1"/>
</dbReference>
<evidence type="ECO:0000256" key="2">
    <source>
        <dbReference type="ARBA" id="ARBA00004370"/>
    </source>
</evidence>
<name>A0A975YPS5_9VIBR</name>
<dbReference type="FunFam" id="3.30.565.10:FF:000010">
    <property type="entry name" value="Sensor histidine kinase RcsC"/>
    <property type="match status" value="1"/>
</dbReference>
<dbReference type="PROSITE" id="PS50894">
    <property type="entry name" value="HPT"/>
    <property type="match status" value="1"/>
</dbReference>
<feature type="domain" description="Response regulatory" evidence="19">
    <location>
        <begin position="532"/>
        <end position="649"/>
    </location>
</feature>
<dbReference type="GO" id="GO:0016020">
    <property type="term" value="C:membrane"/>
    <property type="evidence" value="ECO:0007669"/>
    <property type="project" value="UniProtKB-SubCell"/>
</dbReference>
<dbReference type="AlphaFoldDB" id="A0A975YPS5"/>
<dbReference type="PANTHER" id="PTHR45339:SF1">
    <property type="entry name" value="HYBRID SIGNAL TRANSDUCTION HISTIDINE KINASE J"/>
    <property type="match status" value="1"/>
</dbReference>
<comment type="catalytic activity">
    <reaction evidence="1">
        <text>ATP + protein L-histidine = ADP + protein N-phospho-L-histidine.</text>
        <dbReference type="EC" id="2.7.13.3"/>
    </reaction>
</comment>
<dbReference type="InterPro" id="IPR003661">
    <property type="entry name" value="HisK_dim/P_dom"/>
</dbReference>
<dbReference type="CDD" id="cd06225">
    <property type="entry name" value="HAMP"/>
    <property type="match status" value="1"/>
</dbReference>
<accession>A0A975YPS5</accession>
<dbReference type="GO" id="GO:0016787">
    <property type="term" value="F:hydrolase activity"/>
    <property type="evidence" value="ECO:0007669"/>
    <property type="project" value="UniProtKB-KW"/>
</dbReference>
<dbReference type="CDD" id="cd16922">
    <property type="entry name" value="HATPase_EvgS-ArcB-TorS-like"/>
    <property type="match status" value="1"/>
</dbReference>
<protein>
    <recommendedName>
        <fullName evidence="3">histidine kinase</fullName>
        <ecNumber evidence="3">2.7.13.3</ecNumber>
    </recommendedName>
</protein>
<dbReference type="KEGG" id="vos:KNV97_12540"/>
<evidence type="ECO:0000256" key="9">
    <source>
        <dbReference type="ARBA" id="ARBA00022801"/>
    </source>
</evidence>
<keyword evidence="11 17" id="KW-1133">Transmembrane helix</keyword>
<dbReference type="SMART" id="SM00448">
    <property type="entry name" value="REC"/>
    <property type="match status" value="1"/>
</dbReference>
<keyword evidence="9" id="KW-0378">Hydrolase</keyword>
<dbReference type="Pfam" id="PF17149">
    <property type="entry name" value="CHASE5"/>
    <property type="match status" value="1"/>
</dbReference>
<dbReference type="InterPro" id="IPR005467">
    <property type="entry name" value="His_kinase_dom"/>
</dbReference>
<sequence length="783" mass="86838">MTDTSASWLGKARGYHTDHPLVYQVLKRFLLCGLVLIVVTTALQVWAEYRREQHSLQTRLSLIASSQLDGIAKSVWNLDKEQVNLQLQGIMNFPDIQAVTLDSADWPEKLQFGTLPAKAAASNQFAIVYHTLQREPRQLGILTVFHDVAAVHTRLIESALWSFLVQSLMILATSVVLFGIVHFNITRHLERMAQFTRQISKSHLRQPLTLQKRARQRSSNELDQVVEAINEMRLAILRDIERRESEQQELRYSRDQLQEQVEQRTRNLLEAKENAEAASQAKTKFLATMSHEIRTPLNGILGMVQLLGRTELSAEQQERLNTIYQSGDALLEILNGLLDYARLEEGAYIPENQLFSLHELVRTSCHLFSAGALEKGLDLQFDIDPAVTDVCQSAPGALRQMLANMISNAIKFTQQGFVHVTLTRSRTGPDQQWVRFAVSDSGIGIEQNDLARIFERFSQADDSITRRFGGTGLGLAITEKLVHSLGGEIGVTSQPACGSTFWFELPLSTPPELAQYPALTQASHPARLDGLQILLVEDTPVNQEVTMALLSQDGHQVELAQTGSQALLAASERKFDVILLDVHLPDISGVDVARHITSQSGLNTNTPVIALTANIQPGLIQKYHAAGMVAIEPKPLKIGRLYKVINQVIAKAEILPETEPPDTAAALIDFAVFQSHSTILGPARVTNLIHTLQRSCDKILPRIEQAMQRGDHYDIAEQAHRLAGDAESLGASQLAHQLRALEDLARQGLEEALTSQRGRDLAQYSRASLAELTRLTAALNAPT</sequence>
<organism evidence="22 23">
    <name type="scientific">Vibrio ostreae</name>
    <dbReference type="NCBI Taxonomy" id="2841925"/>
    <lineage>
        <taxon>Bacteria</taxon>
        <taxon>Pseudomonadati</taxon>
        <taxon>Pseudomonadota</taxon>
        <taxon>Gammaproteobacteria</taxon>
        <taxon>Vibrionales</taxon>
        <taxon>Vibrionaceae</taxon>
        <taxon>Vibrio</taxon>
    </lineage>
</organism>
<feature type="domain" description="HAMP" evidence="20">
    <location>
        <begin position="183"/>
        <end position="241"/>
    </location>
</feature>
<feature type="modified residue" description="4-aspartylphosphate" evidence="15">
    <location>
        <position position="581"/>
    </location>
</feature>
<feature type="transmembrane region" description="Helical" evidence="17">
    <location>
        <begin position="163"/>
        <end position="185"/>
    </location>
</feature>
<dbReference type="PROSITE" id="PS50109">
    <property type="entry name" value="HIS_KIN"/>
    <property type="match status" value="1"/>
</dbReference>
<keyword evidence="8" id="KW-0418">Kinase</keyword>
<evidence type="ECO:0000256" key="5">
    <source>
        <dbReference type="ARBA" id="ARBA00022679"/>
    </source>
</evidence>
<keyword evidence="6 17" id="KW-0812">Transmembrane</keyword>
<dbReference type="RefSeq" id="WP_218563257.1">
    <property type="nucleotide sequence ID" value="NZ_CP076643.1"/>
</dbReference>
<dbReference type="InterPro" id="IPR003594">
    <property type="entry name" value="HATPase_dom"/>
</dbReference>
<dbReference type="InterPro" id="IPR003660">
    <property type="entry name" value="HAMP_dom"/>
</dbReference>
<dbReference type="SMART" id="SM00387">
    <property type="entry name" value="HATPase_c"/>
    <property type="match status" value="1"/>
</dbReference>
<dbReference type="Pfam" id="PF00512">
    <property type="entry name" value="HisKA"/>
    <property type="match status" value="1"/>
</dbReference>
<dbReference type="CDD" id="cd00082">
    <property type="entry name" value="HisKA"/>
    <property type="match status" value="1"/>
</dbReference>
<evidence type="ECO:0000256" key="3">
    <source>
        <dbReference type="ARBA" id="ARBA00012438"/>
    </source>
</evidence>
<evidence type="ECO:0000256" key="17">
    <source>
        <dbReference type="SAM" id="Phobius"/>
    </source>
</evidence>
<feature type="domain" description="HPt" evidence="21">
    <location>
        <begin position="681"/>
        <end position="779"/>
    </location>
</feature>
<evidence type="ECO:0000256" key="11">
    <source>
        <dbReference type="ARBA" id="ARBA00022989"/>
    </source>
</evidence>
<keyword evidence="12" id="KW-0902">Two-component regulatory system</keyword>
<evidence type="ECO:0000256" key="7">
    <source>
        <dbReference type="ARBA" id="ARBA00022741"/>
    </source>
</evidence>
<evidence type="ECO:0000259" key="18">
    <source>
        <dbReference type="PROSITE" id="PS50109"/>
    </source>
</evidence>
<feature type="modified residue" description="Phosphohistidine" evidence="14">
    <location>
        <position position="720"/>
    </location>
</feature>
<evidence type="ECO:0000256" key="12">
    <source>
        <dbReference type="ARBA" id="ARBA00023012"/>
    </source>
</evidence>
<evidence type="ECO:0000256" key="6">
    <source>
        <dbReference type="ARBA" id="ARBA00022692"/>
    </source>
</evidence>
<dbReference type="GO" id="GO:0000155">
    <property type="term" value="F:phosphorelay sensor kinase activity"/>
    <property type="evidence" value="ECO:0007669"/>
    <property type="project" value="InterPro"/>
</dbReference>
<reference evidence="22" key="1">
    <citation type="submission" date="2021-06" db="EMBL/GenBank/DDBJ databases">
        <title>Vibrio nov. sp., novel gut bacterium isolated from Yellow Sea oyster.</title>
        <authorList>
            <person name="Muhammad N."/>
            <person name="Nguyen T.H."/>
            <person name="Lee Y.-J."/>
            <person name="Ko J."/>
            <person name="Kim S.-G."/>
        </authorList>
    </citation>
    <scope>NUCLEOTIDE SEQUENCE</scope>
    <source>
        <strain evidence="22">OG9-811</strain>
    </source>
</reference>